<evidence type="ECO:0000313" key="3">
    <source>
        <dbReference type="Proteomes" id="UP000059680"/>
    </source>
</evidence>
<feature type="compositionally biased region" description="Basic residues" evidence="1">
    <location>
        <begin position="147"/>
        <end position="159"/>
    </location>
</feature>
<accession>A0A0P0VRC8</accession>
<evidence type="ECO:0000256" key="1">
    <source>
        <dbReference type="SAM" id="MobiDB-lite"/>
    </source>
</evidence>
<dbReference type="EMBL" id="AP014958">
    <property type="protein sequence ID" value="BAS81501.1"/>
    <property type="molecule type" value="Genomic_DNA"/>
</dbReference>
<dbReference type="OMA" id="IPMFPPP"/>
<organism evidence="2 3">
    <name type="scientific">Oryza sativa subsp. japonica</name>
    <name type="common">Rice</name>
    <dbReference type="NCBI Taxonomy" id="39947"/>
    <lineage>
        <taxon>Eukaryota</taxon>
        <taxon>Viridiplantae</taxon>
        <taxon>Streptophyta</taxon>
        <taxon>Embryophyta</taxon>
        <taxon>Tracheophyta</taxon>
        <taxon>Spermatophyta</taxon>
        <taxon>Magnoliopsida</taxon>
        <taxon>Liliopsida</taxon>
        <taxon>Poales</taxon>
        <taxon>Poaceae</taxon>
        <taxon>BOP clade</taxon>
        <taxon>Oryzoideae</taxon>
        <taxon>Oryzeae</taxon>
        <taxon>Oryzinae</taxon>
        <taxon>Oryza</taxon>
        <taxon>Oryza sativa</taxon>
    </lineage>
</organism>
<feature type="compositionally biased region" description="Low complexity" evidence="1">
    <location>
        <begin position="93"/>
        <end position="105"/>
    </location>
</feature>
<dbReference type="Proteomes" id="UP000059680">
    <property type="component" value="Chromosome 2"/>
</dbReference>
<feature type="compositionally biased region" description="Gly residues" evidence="1">
    <location>
        <begin position="65"/>
        <end position="76"/>
    </location>
</feature>
<evidence type="ECO:0007829" key="5">
    <source>
        <dbReference type="ProteomicsDB" id="A0A0P0VRC8"/>
    </source>
</evidence>
<name>A0A0P0VRC8_ORYSJ</name>
<keyword evidence="3" id="KW-1185">Reference proteome</keyword>
<feature type="region of interest" description="Disordered" evidence="1">
    <location>
        <begin position="332"/>
        <end position="383"/>
    </location>
</feature>
<dbReference type="PaxDb" id="39947-A0A0P0VRC8"/>
<dbReference type="InParanoid" id="A0A0P0VRC8"/>
<keyword evidence="4 5" id="KW-1267">Proteomics identification</keyword>
<dbReference type="AlphaFoldDB" id="A0A0P0VRC8"/>
<feature type="compositionally biased region" description="Basic residues" evidence="1">
    <location>
        <begin position="38"/>
        <end position="63"/>
    </location>
</feature>
<reference evidence="2 3" key="2">
    <citation type="journal article" date="2013" name="Plant Cell Physiol.">
        <title>Rice Annotation Project Database (RAP-DB): an integrative and interactive database for rice genomics.</title>
        <authorList>
            <person name="Sakai H."/>
            <person name="Lee S.S."/>
            <person name="Tanaka T."/>
            <person name="Numa H."/>
            <person name="Kim J."/>
            <person name="Kawahara Y."/>
            <person name="Wakimoto H."/>
            <person name="Yang C.C."/>
            <person name="Iwamoto M."/>
            <person name="Abe T."/>
            <person name="Yamada Y."/>
            <person name="Muto A."/>
            <person name="Inokuchi H."/>
            <person name="Ikemura T."/>
            <person name="Matsumoto T."/>
            <person name="Sasaki T."/>
            <person name="Itoh T."/>
        </authorList>
    </citation>
    <scope>NUCLEOTIDE SEQUENCE [LARGE SCALE GENOMIC DNA]</scope>
    <source>
        <strain evidence="3">cv. Nipponbare</strain>
    </source>
</reference>
<feature type="non-terminal residue" evidence="2">
    <location>
        <position position="531"/>
    </location>
</feature>
<gene>
    <name evidence="2" type="ordered locus">Os02g0809100</name>
    <name evidence="2" type="ORF">OSNPB_020809100</name>
</gene>
<feature type="compositionally biased region" description="Low complexity" evidence="1">
    <location>
        <begin position="364"/>
        <end position="373"/>
    </location>
</feature>
<proteinExistence type="evidence at protein level"/>
<evidence type="ECO:0000313" key="2">
    <source>
        <dbReference type="EMBL" id="BAS81501.1"/>
    </source>
</evidence>
<dbReference type="Gramene" id="Os02t0809100-00">
    <property type="protein sequence ID" value="Os02t0809100-00"/>
    <property type="gene ID" value="Os02g0809100"/>
</dbReference>
<feature type="region of interest" description="Disordered" evidence="1">
    <location>
        <begin position="273"/>
        <end position="303"/>
    </location>
</feature>
<protein>
    <submittedName>
        <fullName evidence="2">Os02g0809100 protein</fullName>
    </submittedName>
</protein>
<feature type="compositionally biased region" description="Pro residues" evidence="1">
    <location>
        <begin position="337"/>
        <end position="353"/>
    </location>
</feature>
<reference evidence="2 3" key="3">
    <citation type="journal article" date="2013" name="Rice">
        <title>Improvement of the Oryza sativa Nipponbare reference genome using next generation sequence and optical map data.</title>
        <authorList>
            <person name="Kawahara Y."/>
            <person name="de la Bastide M."/>
            <person name="Hamilton J.P."/>
            <person name="Kanamori H."/>
            <person name="McCombie W.R."/>
            <person name="Ouyang S."/>
            <person name="Schwartz D.C."/>
            <person name="Tanaka T."/>
            <person name="Wu J."/>
            <person name="Zhou S."/>
            <person name="Childs K.L."/>
            <person name="Davidson R.M."/>
            <person name="Lin H."/>
            <person name="Quesada-Ocampo L."/>
            <person name="Vaillancourt B."/>
            <person name="Sakai H."/>
            <person name="Lee S.S."/>
            <person name="Kim J."/>
            <person name="Numa H."/>
            <person name="Itoh T."/>
            <person name="Buell C.R."/>
            <person name="Matsumoto T."/>
        </authorList>
    </citation>
    <scope>NUCLEOTIDE SEQUENCE [LARGE SCALE GENOMIC DNA]</scope>
    <source>
        <strain evidence="3">cv. Nipponbare</strain>
    </source>
</reference>
<dbReference type="PRINTS" id="PR01217">
    <property type="entry name" value="PRICHEXTENSN"/>
</dbReference>
<evidence type="ECO:0007829" key="4">
    <source>
        <dbReference type="PeptideAtlas" id="A0A0P0VRC8"/>
    </source>
</evidence>
<reference evidence="3" key="1">
    <citation type="journal article" date="2005" name="Nature">
        <title>The map-based sequence of the rice genome.</title>
        <authorList>
            <consortium name="International rice genome sequencing project (IRGSP)"/>
            <person name="Matsumoto T."/>
            <person name="Wu J."/>
            <person name="Kanamori H."/>
            <person name="Katayose Y."/>
            <person name="Fujisawa M."/>
            <person name="Namiki N."/>
            <person name="Mizuno H."/>
            <person name="Yamamoto K."/>
            <person name="Antonio B.A."/>
            <person name="Baba T."/>
            <person name="Sakata K."/>
            <person name="Nagamura Y."/>
            <person name="Aoki H."/>
            <person name="Arikawa K."/>
            <person name="Arita K."/>
            <person name="Bito T."/>
            <person name="Chiden Y."/>
            <person name="Fujitsuka N."/>
            <person name="Fukunaka R."/>
            <person name="Hamada M."/>
            <person name="Harada C."/>
            <person name="Hayashi A."/>
            <person name="Hijishita S."/>
            <person name="Honda M."/>
            <person name="Hosokawa S."/>
            <person name="Ichikawa Y."/>
            <person name="Idonuma A."/>
            <person name="Iijima M."/>
            <person name="Ikeda M."/>
            <person name="Ikeno M."/>
            <person name="Ito K."/>
            <person name="Ito S."/>
            <person name="Ito T."/>
            <person name="Ito Y."/>
            <person name="Ito Y."/>
            <person name="Iwabuchi A."/>
            <person name="Kamiya K."/>
            <person name="Karasawa W."/>
            <person name="Kurita K."/>
            <person name="Katagiri S."/>
            <person name="Kikuta A."/>
            <person name="Kobayashi H."/>
            <person name="Kobayashi N."/>
            <person name="Machita K."/>
            <person name="Maehara T."/>
            <person name="Masukawa M."/>
            <person name="Mizubayashi T."/>
            <person name="Mukai Y."/>
            <person name="Nagasaki H."/>
            <person name="Nagata Y."/>
            <person name="Naito S."/>
            <person name="Nakashima M."/>
            <person name="Nakama Y."/>
            <person name="Nakamichi Y."/>
            <person name="Nakamura M."/>
            <person name="Meguro A."/>
            <person name="Negishi M."/>
            <person name="Ohta I."/>
            <person name="Ohta T."/>
            <person name="Okamoto M."/>
            <person name="Ono N."/>
            <person name="Saji S."/>
            <person name="Sakaguchi M."/>
            <person name="Sakai K."/>
            <person name="Shibata M."/>
            <person name="Shimokawa T."/>
            <person name="Song J."/>
            <person name="Takazaki Y."/>
            <person name="Terasawa K."/>
            <person name="Tsugane M."/>
            <person name="Tsuji K."/>
            <person name="Ueda S."/>
            <person name="Waki K."/>
            <person name="Yamagata H."/>
            <person name="Yamamoto M."/>
            <person name="Yamamoto S."/>
            <person name="Yamane H."/>
            <person name="Yoshiki S."/>
            <person name="Yoshihara R."/>
            <person name="Yukawa K."/>
            <person name="Zhong H."/>
            <person name="Yano M."/>
            <person name="Yuan Q."/>
            <person name="Ouyang S."/>
            <person name="Liu J."/>
            <person name="Jones K.M."/>
            <person name="Gansberger K."/>
            <person name="Moffat K."/>
            <person name="Hill J."/>
            <person name="Bera J."/>
            <person name="Fadrosh D."/>
            <person name="Jin S."/>
            <person name="Johri S."/>
            <person name="Kim M."/>
            <person name="Overton L."/>
            <person name="Reardon M."/>
            <person name="Tsitrin T."/>
            <person name="Vuong H."/>
            <person name="Weaver B."/>
            <person name="Ciecko A."/>
            <person name="Tallon L."/>
            <person name="Jackson J."/>
            <person name="Pai G."/>
            <person name="Aken S.V."/>
            <person name="Utterback T."/>
            <person name="Reidmuller S."/>
            <person name="Feldblyum T."/>
            <person name="Hsiao J."/>
            <person name="Zismann V."/>
            <person name="Iobst S."/>
            <person name="de Vazeille A.R."/>
            <person name="Buell C.R."/>
            <person name="Ying K."/>
            <person name="Li Y."/>
            <person name="Lu T."/>
            <person name="Huang Y."/>
            <person name="Zhao Q."/>
            <person name="Feng Q."/>
            <person name="Zhang L."/>
            <person name="Zhu J."/>
            <person name="Weng Q."/>
            <person name="Mu J."/>
            <person name="Lu Y."/>
            <person name="Fan D."/>
            <person name="Liu Y."/>
            <person name="Guan J."/>
            <person name="Zhang Y."/>
            <person name="Yu S."/>
            <person name="Liu X."/>
            <person name="Zhang Y."/>
            <person name="Hong G."/>
            <person name="Han B."/>
            <person name="Choisne N."/>
            <person name="Demange N."/>
            <person name="Orjeda G."/>
            <person name="Samain S."/>
            <person name="Cattolico L."/>
            <person name="Pelletier E."/>
            <person name="Couloux A."/>
            <person name="Segurens B."/>
            <person name="Wincker P."/>
            <person name="D'Hont A."/>
            <person name="Scarpelli C."/>
            <person name="Weissenbach J."/>
            <person name="Salanoubat M."/>
            <person name="Quetier F."/>
            <person name="Yu Y."/>
            <person name="Kim H.R."/>
            <person name="Rambo T."/>
            <person name="Currie J."/>
            <person name="Collura K."/>
            <person name="Luo M."/>
            <person name="Yang T."/>
            <person name="Ammiraju J.S.S."/>
            <person name="Engler F."/>
            <person name="Soderlund C."/>
            <person name="Wing R.A."/>
            <person name="Palmer L.E."/>
            <person name="de la Bastide M."/>
            <person name="Spiegel L."/>
            <person name="Nascimento L."/>
            <person name="Zutavern T."/>
            <person name="O'Shaughnessy A."/>
            <person name="Dike S."/>
            <person name="Dedhia N."/>
            <person name="Preston R."/>
            <person name="Balija V."/>
            <person name="McCombie W.R."/>
            <person name="Chow T."/>
            <person name="Chen H."/>
            <person name="Chung M."/>
            <person name="Chen C."/>
            <person name="Shaw J."/>
            <person name="Wu H."/>
            <person name="Hsiao K."/>
            <person name="Chao Y."/>
            <person name="Chu M."/>
            <person name="Cheng C."/>
            <person name="Hour A."/>
            <person name="Lee P."/>
            <person name="Lin S."/>
            <person name="Lin Y."/>
            <person name="Liou J."/>
            <person name="Liu S."/>
            <person name="Hsing Y."/>
            <person name="Raghuvanshi S."/>
            <person name="Mohanty A."/>
            <person name="Bharti A.K."/>
            <person name="Gaur A."/>
            <person name="Gupta V."/>
            <person name="Kumar D."/>
            <person name="Ravi V."/>
            <person name="Vij S."/>
            <person name="Kapur A."/>
            <person name="Khurana P."/>
            <person name="Khurana P."/>
            <person name="Khurana J.P."/>
            <person name="Tyagi A.K."/>
            <person name="Gaikwad K."/>
            <person name="Singh A."/>
            <person name="Dalal V."/>
            <person name="Srivastava S."/>
            <person name="Dixit A."/>
            <person name="Pal A.K."/>
            <person name="Ghazi I.A."/>
            <person name="Yadav M."/>
            <person name="Pandit A."/>
            <person name="Bhargava A."/>
            <person name="Sureshbabu K."/>
            <person name="Batra K."/>
            <person name="Sharma T.R."/>
            <person name="Mohapatra T."/>
            <person name="Singh N.K."/>
            <person name="Messing J."/>
            <person name="Nelson A.B."/>
            <person name="Fuks G."/>
            <person name="Kavchok S."/>
            <person name="Keizer G."/>
            <person name="Linton E."/>
            <person name="Llaca V."/>
            <person name="Song R."/>
            <person name="Tanyolac B."/>
            <person name="Young S."/>
            <person name="Ho-Il K."/>
            <person name="Hahn J.H."/>
            <person name="Sangsakoo G."/>
            <person name="Vanavichit A."/>
            <person name="de Mattos Luiz.A.T."/>
            <person name="Zimmer P.D."/>
            <person name="Malone G."/>
            <person name="Dellagostin O."/>
            <person name="de Oliveira A.C."/>
            <person name="Bevan M."/>
            <person name="Bancroft I."/>
            <person name="Minx P."/>
            <person name="Cordum H."/>
            <person name="Wilson R."/>
            <person name="Cheng Z."/>
            <person name="Jin W."/>
            <person name="Jiang J."/>
            <person name="Leong S.A."/>
            <person name="Iwama H."/>
            <person name="Gojobori T."/>
            <person name="Itoh T."/>
            <person name="Niimura Y."/>
            <person name="Fujii Y."/>
            <person name="Habara T."/>
            <person name="Sakai H."/>
            <person name="Sato Y."/>
            <person name="Wilson G."/>
            <person name="Kumar K."/>
            <person name="McCouch S."/>
            <person name="Juretic N."/>
            <person name="Hoen D."/>
            <person name="Wright S."/>
            <person name="Bruskiewich R."/>
            <person name="Bureau T."/>
            <person name="Miyao A."/>
            <person name="Hirochika H."/>
            <person name="Nishikawa T."/>
            <person name="Kadowaki K."/>
            <person name="Sugiura M."/>
            <person name="Burr B."/>
            <person name="Sasaki T."/>
        </authorList>
    </citation>
    <scope>NUCLEOTIDE SEQUENCE [LARGE SCALE GENOMIC DNA]</scope>
    <source>
        <strain evidence="3">cv. Nipponbare</strain>
    </source>
</reference>
<feature type="region of interest" description="Disordered" evidence="1">
    <location>
        <begin position="25"/>
        <end position="179"/>
    </location>
</feature>
<dbReference type="FunCoup" id="A0A0P0VRC8">
    <property type="interactions" value="50"/>
</dbReference>
<dbReference type="eggNOG" id="ENOG502QUUM">
    <property type="taxonomic scope" value="Eukaryota"/>
</dbReference>
<sequence>SPPLIAPKPVHPTPTYLITASLSPHPALPHHIIPNPNARRRRRHGRLRRLVPALRRGHRRRAPRGLGGGGGAGGAPATGAAGEGAVDGELRGAHPAAAARPPALVRQRRDEDPVAREAPPLRRLRRAVGRPRGFSGGLLRQVPAPRRGPRRARLRHQRRGSGAPRPRVRPPPPAPPRAGIWRRLVPRRFHAQAQGFPLPRPVAHATAPAAAVRPPRAQAGATPVVRRRAQLRPSAAATVATAAEAGVGLPPTGPDYLFGLDNGFVPPPAVKVKDPAGDPPTVKDNVPVEIPAKNDDRHTTNPVSDHVVVSPVVSPGEFQRQIQGLEKLQFADTAAQQPPPPPAPATAAPPPAALPRNGSDDSLTRAYPPATVTPTPPTATPEYYLPKYQEKPAAPPPSSAPPPTAFLPVPGRYTSVAPGSGADHAPVFFIPAPPHGYFTTAAGPGATSFPAVYAVAQHNGNANASGNGPSPAAASNAQAYAPQVAYDSNGHAIYYTSVLPQYASAVSGVPAAATVLGTDPAKPVAVKPTVS</sequence>